<evidence type="ECO:0000313" key="2">
    <source>
        <dbReference type="Proteomes" id="UP001307889"/>
    </source>
</evidence>
<reference evidence="1 2" key="1">
    <citation type="submission" date="2023-09" db="EMBL/GenBank/DDBJ databases">
        <title>Nesidiocoris tenuis whole genome shotgun sequence.</title>
        <authorList>
            <person name="Shibata T."/>
            <person name="Shimoda M."/>
            <person name="Kobayashi T."/>
            <person name="Uehara T."/>
        </authorList>
    </citation>
    <scope>NUCLEOTIDE SEQUENCE [LARGE SCALE GENOMIC DNA]</scope>
    <source>
        <strain evidence="1 2">Japan</strain>
    </source>
</reference>
<proteinExistence type="predicted"/>
<keyword evidence="2" id="KW-1185">Reference proteome</keyword>
<dbReference type="EMBL" id="AP028915">
    <property type="protein sequence ID" value="BES96856.1"/>
    <property type="molecule type" value="Genomic_DNA"/>
</dbReference>
<dbReference type="Proteomes" id="UP001307889">
    <property type="component" value="Chromosome 7"/>
</dbReference>
<evidence type="ECO:0000313" key="1">
    <source>
        <dbReference type="EMBL" id="BES96856.1"/>
    </source>
</evidence>
<accession>A0ABN7B120</accession>
<sequence>MEEPSIHWQKGWLFSENGRFVLLMSRCRPQSLECDYVSSPTPLLFGAGSRSLRAEGRLSFPFEGPPVVDVTWFQKDLNQYEDRKQI</sequence>
<protein>
    <submittedName>
        <fullName evidence="1">Uncharacterized protein</fullName>
    </submittedName>
</protein>
<name>A0ABN7B120_9HEMI</name>
<gene>
    <name evidence="1" type="ORF">NTJ_09669</name>
</gene>
<organism evidence="1 2">
    <name type="scientific">Nesidiocoris tenuis</name>
    <dbReference type="NCBI Taxonomy" id="355587"/>
    <lineage>
        <taxon>Eukaryota</taxon>
        <taxon>Metazoa</taxon>
        <taxon>Ecdysozoa</taxon>
        <taxon>Arthropoda</taxon>
        <taxon>Hexapoda</taxon>
        <taxon>Insecta</taxon>
        <taxon>Pterygota</taxon>
        <taxon>Neoptera</taxon>
        <taxon>Paraneoptera</taxon>
        <taxon>Hemiptera</taxon>
        <taxon>Heteroptera</taxon>
        <taxon>Panheteroptera</taxon>
        <taxon>Cimicomorpha</taxon>
        <taxon>Miridae</taxon>
        <taxon>Dicyphina</taxon>
        <taxon>Nesidiocoris</taxon>
    </lineage>
</organism>